<dbReference type="SUPFAM" id="SSF54593">
    <property type="entry name" value="Glyoxalase/Bleomycin resistance protein/Dihydroxybiphenyl dioxygenase"/>
    <property type="match status" value="1"/>
</dbReference>
<proteinExistence type="predicted"/>
<evidence type="ECO:0000313" key="3">
    <source>
        <dbReference type="Proteomes" id="UP000238157"/>
    </source>
</evidence>
<keyword evidence="2" id="KW-0456">Lyase</keyword>
<comment type="caution">
    <text evidence="2">The sequence shown here is derived from an EMBL/GenBank/DDBJ whole genome shotgun (WGS) entry which is preliminary data.</text>
</comment>
<name>A0A2T0WCA2_9BACT</name>
<dbReference type="RefSeq" id="WP_106135595.1">
    <property type="nucleotide sequence ID" value="NZ_PVTR01000022.1"/>
</dbReference>
<dbReference type="InterPro" id="IPR029068">
    <property type="entry name" value="Glyas_Bleomycin-R_OHBP_Dase"/>
</dbReference>
<dbReference type="EMBL" id="PVTR01000022">
    <property type="protein sequence ID" value="PRY84322.1"/>
    <property type="molecule type" value="Genomic_DNA"/>
</dbReference>
<dbReference type="AlphaFoldDB" id="A0A2T0WCA2"/>
<protein>
    <submittedName>
        <fullName evidence="2">Catechol 2,3-dioxygenase-like lactoylglutathione lyase family enzyme</fullName>
    </submittedName>
</protein>
<dbReference type="InterPro" id="IPR004360">
    <property type="entry name" value="Glyas_Fos-R_dOase_dom"/>
</dbReference>
<sequence>MKKIQTLIAGILMSFSMGYYANSLLPIKQISSDIERIKIEKLRLGAFSLSLNVKDLETSREFYQKLGFEVFAGSMEQNYLIMKNENSLIGLFQGMFEGNILTFNPGWDENGNNLNDFDDIREIQRQLKQNGIALITEADETTSGPASVMITDPDGNVILLDQHR</sequence>
<dbReference type="Pfam" id="PF00903">
    <property type="entry name" value="Glyoxalase"/>
    <property type="match status" value="1"/>
</dbReference>
<reference evidence="2 3" key="1">
    <citation type="submission" date="2018-03" db="EMBL/GenBank/DDBJ databases">
        <title>Genomic Encyclopedia of Archaeal and Bacterial Type Strains, Phase II (KMG-II): from individual species to whole genera.</title>
        <authorList>
            <person name="Goeker M."/>
        </authorList>
    </citation>
    <scope>NUCLEOTIDE SEQUENCE [LARGE SCALE GENOMIC DNA]</scope>
    <source>
        <strain evidence="2 3">DSM 27929</strain>
    </source>
</reference>
<organism evidence="2 3">
    <name type="scientific">Mongoliibacter ruber</name>
    <dbReference type="NCBI Taxonomy" id="1750599"/>
    <lineage>
        <taxon>Bacteria</taxon>
        <taxon>Pseudomonadati</taxon>
        <taxon>Bacteroidota</taxon>
        <taxon>Cytophagia</taxon>
        <taxon>Cytophagales</taxon>
        <taxon>Cyclobacteriaceae</taxon>
        <taxon>Mongoliibacter</taxon>
    </lineage>
</organism>
<dbReference type="InterPro" id="IPR037523">
    <property type="entry name" value="VOC_core"/>
</dbReference>
<dbReference type="GO" id="GO:0051213">
    <property type="term" value="F:dioxygenase activity"/>
    <property type="evidence" value="ECO:0007669"/>
    <property type="project" value="UniProtKB-KW"/>
</dbReference>
<keyword evidence="2" id="KW-0560">Oxidoreductase</keyword>
<keyword evidence="2" id="KW-0223">Dioxygenase</keyword>
<dbReference type="OrthoDB" id="2719609at2"/>
<keyword evidence="3" id="KW-1185">Reference proteome</keyword>
<dbReference type="PANTHER" id="PTHR36503:SF1">
    <property type="entry name" value="BLR2520 PROTEIN"/>
    <property type="match status" value="1"/>
</dbReference>
<dbReference type="PANTHER" id="PTHR36503">
    <property type="entry name" value="BLR2520 PROTEIN"/>
    <property type="match status" value="1"/>
</dbReference>
<accession>A0A2T0WCA2</accession>
<dbReference type="PROSITE" id="PS51819">
    <property type="entry name" value="VOC"/>
    <property type="match status" value="1"/>
</dbReference>
<feature type="domain" description="VOC" evidence="1">
    <location>
        <begin position="43"/>
        <end position="163"/>
    </location>
</feature>
<dbReference type="GO" id="GO:0016829">
    <property type="term" value="F:lyase activity"/>
    <property type="evidence" value="ECO:0007669"/>
    <property type="project" value="UniProtKB-KW"/>
</dbReference>
<evidence type="ECO:0000313" key="2">
    <source>
        <dbReference type="EMBL" id="PRY84322.1"/>
    </source>
</evidence>
<dbReference type="Proteomes" id="UP000238157">
    <property type="component" value="Unassembled WGS sequence"/>
</dbReference>
<dbReference type="Gene3D" id="3.10.180.10">
    <property type="entry name" value="2,3-Dihydroxybiphenyl 1,2-Dioxygenase, domain 1"/>
    <property type="match status" value="1"/>
</dbReference>
<evidence type="ECO:0000259" key="1">
    <source>
        <dbReference type="PROSITE" id="PS51819"/>
    </source>
</evidence>
<gene>
    <name evidence="2" type="ORF">CLW00_12211</name>
</gene>